<reference evidence="6 7" key="1">
    <citation type="submission" date="2016-10" db="EMBL/GenBank/DDBJ databases">
        <authorList>
            <person name="de Groot N.N."/>
        </authorList>
    </citation>
    <scope>NUCLEOTIDE SEQUENCE [LARGE SCALE GENOMIC DNA]</scope>
    <source>
        <strain evidence="6 7">A52C2</strain>
    </source>
</reference>
<dbReference type="InterPro" id="IPR027304">
    <property type="entry name" value="Trigger_fact/SurA_dom_sf"/>
</dbReference>
<proteinExistence type="predicted"/>
<evidence type="ECO:0000256" key="4">
    <source>
        <dbReference type="SAM" id="SignalP"/>
    </source>
</evidence>
<dbReference type="InterPro" id="IPR050280">
    <property type="entry name" value="OMP_Chaperone_SurA"/>
</dbReference>
<feature type="signal peptide" evidence="4">
    <location>
        <begin position="1"/>
        <end position="50"/>
    </location>
</feature>
<dbReference type="Proteomes" id="UP000199647">
    <property type="component" value="Unassembled WGS sequence"/>
</dbReference>
<feature type="chain" id="PRO_5011577045" evidence="4">
    <location>
        <begin position="51"/>
        <end position="334"/>
    </location>
</feature>
<dbReference type="OrthoDB" id="9791746at2"/>
<keyword evidence="2" id="KW-0413">Isomerase</keyword>
<organism evidence="6 7">
    <name type="scientific">Faunimonas pinastri</name>
    <dbReference type="NCBI Taxonomy" id="1855383"/>
    <lineage>
        <taxon>Bacteria</taxon>
        <taxon>Pseudomonadati</taxon>
        <taxon>Pseudomonadota</taxon>
        <taxon>Alphaproteobacteria</taxon>
        <taxon>Hyphomicrobiales</taxon>
        <taxon>Afifellaceae</taxon>
        <taxon>Faunimonas</taxon>
    </lineage>
</organism>
<dbReference type="SUPFAM" id="SSF109998">
    <property type="entry name" value="Triger factor/SurA peptide-binding domain-like"/>
    <property type="match status" value="1"/>
</dbReference>
<evidence type="ECO:0000313" key="6">
    <source>
        <dbReference type="EMBL" id="SEQ06844.1"/>
    </source>
</evidence>
<dbReference type="Gene3D" id="1.10.4030.10">
    <property type="entry name" value="Porin chaperone SurA, peptide-binding domain"/>
    <property type="match status" value="1"/>
</dbReference>
<evidence type="ECO:0000256" key="3">
    <source>
        <dbReference type="SAM" id="MobiDB-lite"/>
    </source>
</evidence>
<dbReference type="InterPro" id="IPR015391">
    <property type="entry name" value="SurA_N"/>
</dbReference>
<dbReference type="Pfam" id="PF09312">
    <property type="entry name" value="SurA_N"/>
    <property type="match status" value="1"/>
</dbReference>
<dbReference type="PANTHER" id="PTHR47637">
    <property type="entry name" value="CHAPERONE SURA"/>
    <property type="match status" value="1"/>
</dbReference>
<evidence type="ECO:0000256" key="1">
    <source>
        <dbReference type="ARBA" id="ARBA00022729"/>
    </source>
</evidence>
<sequence>MWPKALSARVSATSPNSVRNAPRLSRPRTLLAFALAASALVGMHSAPAMAQSAIKVIVNNQPITSYDVSARAKLLKLTSHGKAGEKQAVDELIDETLQMQEAQKRGIKVSDQELAQAFGQIAQRTKLPPEKLEMALRQSGVDPQSLKNRIKAQLLWSQVVRARFRATVQISDRDISQALAKKGDAAEENKKESISSYDVQPVVFVVPKQNGSGVESQRQQEANSFRARYKGCDTALAVAKAFPGAVVRPTVRRDETEVNPDTAKELAATPIGGVTKPVRIDTGFQVLGVCAKRSVPGQSKAADKVKDELANEQGDLLARRYLRDLRADAVIQYR</sequence>
<feature type="domain" description="SurA N-terminal" evidence="5">
    <location>
        <begin position="85"/>
        <end position="159"/>
    </location>
</feature>
<evidence type="ECO:0000256" key="2">
    <source>
        <dbReference type="ARBA" id="ARBA00023110"/>
    </source>
</evidence>
<dbReference type="STRING" id="1855383.SAMN05216548_102307"/>
<protein>
    <submittedName>
        <fullName evidence="6">Periplasmic chaperone for outer membrane proteins SurA</fullName>
    </submittedName>
</protein>
<evidence type="ECO:0000313" key="7">
    <source>
        <dbReference type="Proteomes" id="UP000199647"/>
    </source>
</evidence>
<feature type="region of interest" description="Disordered" evidence="3">
    <location>
        <begin position="1"/>
        <end position="22"/>
    </location>
</feature>
<evidence type="ECO:0000259" key="5">
    <source>
        <dbReference type="Pfam" id="PF09312"/>
    </source>
</evidence>
<keyword evidence="2" id="KW-0697">Rotamase</keyword>
<dbReference type="PANTHER" id="PTHR47637:SF1">
    <property type="entry name" value="CHAPERONE SURA"/>
    <property type="match status" value="1"/>
</dbReference>
<dbReference type="EMBL" id="FOFG01000002">
    <property type="protein sequence ID" value="SEQ06844.1"/>
    <property type="molecule type" value="Genomic_DNA"/>
</dbReference>
<keyword evidence="1 4" id="KW-0732">Signal</keyword>
<accession>A0A1H9D084</accession>
<feature type="compositionally biased region" description="Polar residues" evidence="3">
    <location>
        <begin position="10"/>
        <end position="19"/>
    </location>
</feature>
<dbReference type="GO" id="GO:0003755">
    <property type="term" value="F:peptidyl-prolyl cis-trans isomerase activity"/>
    <property type="evidence" value="ECO:0007669"/>
    <property type="project" value="UniProtKB-KW"/>
</dbReference>
<dbReference type="AlphaFoldDB" id="A0A1H9D084"/>
<gene>
    <name evidence="6" type="ORF">SAMN05216548_102307</name>
</gene>
<name>A0A1H9D084_9HYPH</name>
<keyword evidence="7" id="KW-1185">Reference proteome</keyword>